<organism evidence="1">
    <name type="scientific">Arundo donax</name>
    <name type="common">Giant reed</name>
    <name type="synonym">Donax arundinaceus</name>
    <dbReference type="NCBI Taxonomy" id="35708"/>
    <lineage>
        <taxon>Eukaryota</taxon>
        <taxon>Viridiplantae</taxon>
        <taxon>Streptophyta</taxon>
        <taxon>Embryophyta</taxon>
        <taxon>Tracheophyta</taxon>
        <taxon>Spermatophyta</taxon>
        <taxon>Magnoliopsida</taxon>
        <taxon>Liliopsida</taxon>
        <taxon>Poales</taxon>
        <taxon>Poaceae</taxon>
        <taxon>PACMAD clade</taxon>
        <taxon>Arundinoideae</taxon>
        <taxon>Arundineae</taxon>
        <taxon>Arundo</taxon>
    </lineage>
</organism>
<dbReference type="EMBL" id="GBRH01243473">
    <property type="protein sequence ID" value="JAD54422.1"/>
    <property type="molecule type" value="Transcribed_RNA"/>
</dbReference>
<name>A0A0A9GUE4_ARUDO</name>
<reference evidence="1" key="1">
    <citation type="submission" date="2014-09" db="EMBL/GenBank/DDBJ databases">
        <authorList>
            <person name="Magalhaes I.L.F."/>
            <person name="Oliveira U."/>
            <person name="Santos F.R."/>
            <person name="Vidigal T.H.D.A."/>
            <person name="Brescovit A.D."/>
            <person name="Santos A.J."/>
        </authorList>
    </citation>
    <scope>NUCLEOTIDE SEQUENCE</scope>
    <source>
        <tissue evidence="1">Shoot tissue taken approximately 20 cm above the soil surface</tissue>
    </source>
</reference>
<evidence type="ECO:0000313" key="1">
    <source>
        <dbReference type="EMBL" id="JAE26186.1"/>
    </source>
</evidence>
<dbReference type="EMBL" id="GBRH01171710">
    <property type="protein sequence ID" value="JAE26186.1"/>
    <property type="molecule type" value="Transcribed_RNA"/>
</dbReference>
<dbReference type="AlphaFoldDB" id="A0A0A9GUE4"/>
<sequence length="24" mass="2713">MCLKPSSELLLPFHGFPNVQRVVT</sequence>
<reference evidence="1" key="2">
    <citation type="journal article" date="2015" name="Data Brief">
        <title>Shoot transcriptome of the giant reed, Arundo donax.</title>
        <authorList>
            <person name="Barrero R.A."/>
            <person name="Guerrero F.D."/>
            <person name="Moolhuijzen P."/>
            <person name="Goolsby J.A."/>
            <person name="Tidwell J."/>
            <person name="Bellgard S.E."/>
            <person name="Bellgard M.I."/>
        </authorList>
    </citation>
    <scope>NUCLEOTIDE SEQUENCE</scope>
    <source>
        <tissue evidence="1">Shoot tissue taken approximately 20 cm above the soil surface</tissue>
    </source>
</reference>
<accession>A0A0A9GUE4</accession>
<protein>
    <submittedName>
        <fullName evidence="1">Uncharacterized protein</fullName>
    </submittedName>
</protein>
<proteinExistence type="predicted"/>